<keyword evidence="2" id="KW-1185">Reference proteome</keyword>
<comment type="caution">
    <text evidence="1">The sequence shown here is derived from an EMBL/GenBank/DDBJ whole genome shotgun (WGS) entry which is preliminary data.</text>
</comment>
<evidence type="ECO:0000313" key="1">
    <source>
        <dbReference type="EMBL" id="KAJ8664360.1"/>
    </source>
</evidence>
<dbReference type="EMBL" id="CM056744">
    <property type="protein sequence ID" value="KAJ8664360.1"/>
    <property type="molecule type" value="Genomic_DNA"/>
</dbReference>
<protein>
    <submittedName>
        <fullName evidence="1">Uncharacterized protein</fullName>
    </submittedName>
</protein>
<accession>A0ACC2MZW7</accession>
<dbReference type="Proteomes" id="UP001239111">
    <property type="component" value="Chromosome 4"/>
</dbReference>
<name>A0ACC2MZW7_9HYME</name>
<proteinExistence type="predicted"/>
<organism evidence="1 2">
    <name type="scientific">Eretmocerus hayati</name>
    <dbReference type="NCBI Taxonomy" id="131215"/>
    <lineage>
        <taxon>Eukaryota</taxon>
        <taxon>Metazoa</taxon>
        <taxon>Ecdysozoa</taxon>
        <taxon>Arthropoda</taxon>
        <taxon>Hexapoda</taxon>
        <taxon>Insecta</taxon>
        <taxon>Pterygota</taxon>
        <taxon>Neoptera</taxon>
        <taxon>Endopterygota</taxon>
        <taxon>Hymenoptera</taxon>
        <taxon>Apocrita</taxon>
        <taxon>Proctotrupomorpha</taxon>
        <taxon>Chalcidoidea</taxon>
        <taxon>Aphelinidae</taxon>
        <taxon>Aphelininae</taxon>
        <taxon>Eretmocerus</taxon>
    </lineage>
</organism>
<gene>
    <name evidence="1" type="ORF">QAD02_006022</name>
</gene>
<sequence length="345" mass="39800">MESPNSEVDKKQLFQMSTSKSSPEAESKNSIQNHTSESSPKVDLKQFPQNRTFDLTPKADSKQSSQSRIVESLKGKIFVGRYTEKRYVEELEDYRDIIVVESNEEISQNLRKAQKSFVGLSKDKWVGITDDPDNHESEDRFLWVQISNIPLGKHWFQIKSIEFGAKEIFLVIHFVQTFRDPGRSILSSNDSELPPLDFKEIFTFRNFCEAVRFIAVLLMTVITIGIEILRYVGEYTLKFSNIFVNLVHVSTPICLGIFDFLSKCIGGLYWLIFVLIRGSPSTPAMPAALMSNRNQSFNTSSYKPLEYKKMESPRQPLEYRRVEPPLLRQRYSSTFQDLNGSQKKF</sequence>
<reference evidence="1" key="1">
    <citation type="submission" date="2023-04" db="EMBL/GenBank/DDBJ databases">
        <title>A chromosome-level genome assembly of the parasitoid wasp Eretmocerus hayati.</title>
        <authorList>
            <person name="Zhong Y."/>
            <person name="Liu S."/>
            <person name="Liu Y."/>
        </authorList>
    </citation>
    <scope>NUCLEOTIDE SEQUENCE</scope>
    <source>
        <strain evidence="1">ZJU_SS_LIU_2023</strain>
    </source>
</reference>
<evidence type="ECO:0000313" key="2">
    <source>
        <dbReference type="Proteomes" id="UP001239111"/>
    </source>
</evidence>